<dbReference type="GO" id="GO:0016746">
    <property type="term" value="F:acyltransferase activity"/>
    <property type="evidence" value="ECO:0007669"/>
    <property type="project" value="UniProtKB-KW"/>
</dbReference>
<evidence type="ECO:0000313" key="5">
    <source>
        <dbReference type="Proteomes" id="UP000326396"/>
    </source>
</evidence>
<evidence type="ECO:0008006" key="6">
    <source>
        <dbReference type="Google" id="ProtNLM"/>
    </source>
</evidence>
<dbReference type="PANTHER" id="PTHR31623">
    <property type="entry name" value="F21J9.9"/>
    <property type="match status" value="1"/>
</dbReference>
<dbReference type="AlphaFoldDB" id="A0A5N6LQN7"/>
<evidence type="ECO:0000256" key="1">
    <source>
        <dbReference type="ARBA" id="ARBA00009861"/>
    </source>
</evidence>
<protein>
    <recommendedName>
        <fullName evidence="6">Transferase, Chloramphenicol acetyltransferase-like domain protein</fullName>
    </recommendedName>
</protein>
<dbReference type="InterPro" id="IPR023213">
    <property type="entry name" value="CAT-like_dom_sf"/>
</dbReference>
<comment type="similarity">
    <text evidence="1">Belongs to the plant acyltransferase family.</text>
</comment>
<keyword evidence="5" id="KW-1185">Reference proteome</keyword>
<dbReference type="PANTHER" id="PTHR31623:SF70">
    <property type="entry name" value="TRANSFERASE, CHLORAMPHENICOL ACETYLTRANSFERASE-LIKE DOMAIN PROTEIN"/>
    <property type="match status" value="1"/>
</dbReference>
<proteinExistence type="inferred from homology"/>
<dbReference type="EMBL" id="SZYD01000018">
    <property type="protein sequence ID" value="KAD2803917.1"/>
    <property type="molecule type" value="Genomic_DNA"/>
</dbReference>
<dbReference type="Gene3D" id="3.30.559.10">
    <property type="entry name" value="Chloramphenicol acetyltransferase-like domain"/>
    <property type="match status" value="2"/>
</dbReference>
<keyword evidence="3" id="KW-0012">Acyltransferase</keyword>
<sequence length="443" mass="48892">MAMTIMIEKQSTKIIKPFVQTPPTLSHYKLGFIDEFAPAVNVGVVFFFSAISNNNHHPNLFAPLEKSLAETLTQFYPLAGRYDDQHDNIIDCNDQGAEFTHAKVINNIKLEEFLVSQVDDYKLIDEFIPFKIGASLQQSHSLLAAQVTTFACGGVAIGVAATHKIVDASTLCMLVNEWGVRNREMELTGAGAGAGAGFNSCSCSVFPGRGLSSIPVPPMNDDMLNKHMRKKLSFSESLILNIKAKGKKRWSKVQIASALIWKTLMCVDTTIRENHPTHYKLLQLVNLREKMASSLITKNSCGNFWGFCLTVCKQSLIMTTEELTDLCSDSVKKFVTSISNNKEESGQEEMVLNSLVGGSNNIHVDANHHVVGVTSWCKFPFYAVDFGYGKPIWVAPGTIPIKNTAYLMDDAQGNGVEAYVFLQLEDIPYFEEALANVLKPFAA</sequence>
<dbReference type="OrthoDB" id="671439at2759"/>
<accession>A0A5N6LQN7</accession>
<reference evidence="4 5" key="1">
    <citation type="submission" date="2019-05" db="EMBL/GenBank/DDBJ databases">
        <title>Mikania micrantha, genome provides insights into the molecular mechanism of rapid growth.</title>
        <authorList>
            <person name="Liu B."/>
        </authorList>
    </citation>
    <scope>NUCLEOTIDE SEQUENCE [LARGE SCALE GENOMIC DNA]</scope>
    <source>
        <strain evidence="4">NLD-2019</strain>
        <tissue evidence="4">Leaf</tissue>
    </source>
</reference>
<gene>
    <name evidence="4" type="ORF">E3N88_37294</name>
</gene>
<comment type="caution">
    <text evidence="4">The sequence shown here is derived from an EMBL/GenBank/DDBJ whole genome shotgun (WGS) entry which is preliminary data.</text>
</comment>
<evidence type="ECO:0000256" key="2">
    <source>
        <dbReference type="ARBA" id="ARBA00022679"/>
    </source>
</evidence>
<name>A0A5N6LQN7_9ASTR</name>
<evidence type="ECO:0000313" key="4">
    <source>
        <dbReference type="EMBL" id="KAD2803917.1"/>
    </source>
</evidence>
<evidence type="ECO:0000256" key="3">
    <source>
        <dbReference type="ARBA" id="ARBA00023315"/>
    </source>
</evidence>
<organism evidence="4 5">
    <name type="scientific">Mikania micrantha</name>
    <name type="common">bitter vine</name>
    <dbReference type="NCBI Taxonomy" id="192012"/>
    <lineage>
        <taxon>Eukaryota</taxon>
        <taxon>Viridiplantae</taxon>
        <taxon>Streptophyta</taxon>
        <taxon>Embryophyta</taxon>
        <taxon>Tracheophyta</taxon>
        <taxon>Spermatophyta</taxon>
        <taxon>Magnoliopsida</taxon>
        <taxon>eudicotyledons</taxon>
        <taxon>Gunneridae</taxon>
        <taxon>Pentapetalae</taxon>
        <taxon>asterids</taxon>
        <taxon>campanulids</taxon>
        <taxon>Asterales</taxon>
        <taxon>Asteraceae</taxon>
        <taxon>Asteroideae</taxon>
        <taxon>Heliantheae alliance</taxon>
        <taxon>Eupatorieae</taxon>
        <taxon>Mikania</taxon>
    </lineage>
</organism>
<keyword evidence="2" id="KW-0808">Transferase</keyword>
<dbReference type="Pfam" id="PF02458">
    <property type="entry name" value="Transferase"/>
    <property type="match status" value="1"/>
</dbReference>
<dbReference type="Proteomes" id="UP000326396">
    <property type="component" value="Linkage Group LG8"/>
</dbReference>